<gene>
    <name evidence="3" type="ORF">ACFFHM_09930</name>
</gene>
<protein>
    <submittedName>
        <fullName evidence="3">Uncharacterized protein</fullName>
    </submittedName>
</protein>
<dbReference type="Proteomes" id="UP001589838">
    <property type="component" value="Unassembled WGS sequence"/>
</dbReference>
<keyword evidence="2" id="KW-0812">Transmembrane</keyword>
<dbReference type="RefSeq" id="WP_335960384.1">
    <property type="nucleotide sequence ID" value="NZ_JAXBLX010000010.1"/>
</dbReference>
<dbReference type="EMBL" id="JBHLUX010000025">
    <property type="protein sequence ID" value="MFC0470802.1"/>
    <property type="molecule type" value="Genomic_DNA"/>
</dbReference>
<evidence type="ECO:0000256" key="1">
    <source>
        <dbReference type="SAM" id="MobiDB-lite"/>
    </source>
</evidence>
<sequence>MIKRFTSQEIFIILAALFVLFFMYLTIIISASPIEASDLHDEVELTVASAEFKSMSEQTSHKSRFLAVNSNDESNNDE</sequence>
<keyword evidence="2" id="KW-1133">Transmembrane helix</keyword>
<evidence type="ECO:0000256" key="2">
    <source>
        <dbReference type="SAM" id="Phobius"/>
    </source>
</evidence>
<name>A0ABV6KBW6_9BACI</name>
<feature type="compositionally biased region" description="Polar residues" evidence="1">
    <location>
        <begin position="68"/>
        <end position="78"/>
    </location>
</feature>
<feature type="region of interest" description="Disordered" evidence="1">
    <location>
        <begin position="58"/>
        <end position="78"/>
    </location>
</feature>
<evidence type="ECO:0000313" key="4">
    <source>
        <dbReference type="Proteomes" id="UP001589838"/>
    </source>
</evidence>
<proteinExistence type="predicted"/>
<organism evidence="3 4">
    <name type="scientific">Halalkalibacter kiskunsagensis</name>
    <dbReference type="NCBI Taxonomy" id="1548599"/>
    <lineage>
        <taxon>Bacteria</taxon>
        <taxon>Bacillati</taxon>
        <taxon>Bacillota</taxon>
        <taxon>Bacilli</taxon>
        <taxon>Bacillales</taxon>
        <taxon>Bacillaceae</taxon>
        <taxon>Halalkalibacter</taxon>
    </lineage>
</organism>
<comment type="caution">
    <text evidence="3">The sequence shown here is derived from an EMBL/GenBank/DDBJ whole genome shotgun (WGS) entry which is preliminary data.</text>
</comment>
<reference evidence="3 4" key="1">
    <citation type="submission" date="2024-09" db="EMBL/GenBank/DDBJ databases">
        <authorList>
            <person name="Sun Q."/>
            <person name="Mori K."/>
        </authorList>
    </citation>
    <scope>NUCLEOTIDE SEQUENCE [LARGE SCALE GENOMIC DNA]</scope>
    <source>
        <strain evidence="3 4">NCAIM B.02610</strain>
    </source>
</reference>
<keyword evidence="2" id="KW-0472">Membrane</keyword>
<keyword evidence="4" id="KW-1185">Reference proteome</keyword>
<evidence type="ECO:0000313" key="3">
    <source>
        <dbReference type="EMBL" id="MFC0470802.1"/>
    </source>
</evidence>
<accession>A0ABV6KBW6</accession>
<feature type="transmembrane region" description="Helical" evidence="2">
    <location>
        <begin position="12"/>
        <end position="34"/>
    </location>
</feature>